<evidence type="ECO:0000256" key="9">
    <source>
        <dbReference type="RuleBase" id="RU361275"/>
    </source>
</evidence>
<dbReference type="GO" id="GO:0046872">
    <property type="term" value="F:metal ion binding"/>
    <property type="evidence" value="ECO:0007669"/>
    <property type="project" value="UniProtKB-KW"/>
</dbReference>
<comment type="function">
    <text evidence="9">Catalyzes the isomerization of citrate to isocitrate via cis-aconitate.</text>
</comment>
<dbReference type="InterPro" id="IPR044137">
    <property type="entry name" value="AcnA_IRP_Swivel"/>
</dbReference>
<dbReference type="InterPro" id="IPR000573">
    <property type="entry name" value="AconitaseA/IPMdHydase_ssu_swvl"/>
</dbReference>
<reference evidence="12 13" key="1">
    <citation type="journal article" date="2016" name="Environ. Microbiol.">
        <title>Genomic resolution of a cold subsurface aquifer community provides metabolic insights for novel microbes adapted to high CO concentrations.</title>
        <authorList>
            <person name="Probst A.J."/>
            <person name="Castelle C.J."/>
            <person name="Singh A."/>
            <person name="Brown C.T."/>
            <person name="Anantharaman K."/>
            <person name="Sharon I."/>
            <person name="Hug L.A."/>
            <person name="Burstein D."/>
            <person name="Emerson J.B."/>
            <person name="Thomas B.C."/>
            <person name="Banfield J.F."/>
        </authorList>
    </citation>
    <scope>NUCLEOTIDE SEQUENCE [LARGE SCALE GENOMIC DNA]</scope>
    <source>
        <strain evidence="12">CG2_30_54_11</strain>
    </source>
</reference>
<proteinExistence type="inferred from homology"/>
<dbReference type="NCBIfam" id="NF006757">
    <property type="entry name" value="PRK09277.1"/>
    <property type="match status" value="1"/>
</dbReference>
<dbReference type="PROSITE" id="PS01244">
    <property type="entry name" value="ACONITASE_2"/>
    <property type="match status" value="1"/>
</dbReference>
<dbReference type="Gene3D" id="3.30.499.10">
    <property type="entry name" value="Aconitase, domain 3"/>
    <property type="match status" value="2"/>
</dbReference>
<dbReference type="Gene3D" id="3.20.19.10">
    <property type="entry name" value="Aconitase, domain 4"/>
    <property type="match status" value="1"/>
</dbReference>
<comment type="catalytic activity">
    <reaction evidence="8 9">
        <text>citrate = D-threo-isocitrate</text>
        <dbReference type="Rhea" id="RHEA:10336"/>
        <dbReference type="ChEBI" id="CHEBI:15562"/>
        <dbReference type="ChEBI" id="CHEBI:16947"/>
        <dbReference type="EC" id="4.2.1.3"/>
    </reaction>
</comment>
<evidence type="ECO:0000259" key="11">
    <source>
        <dbReference type="Pfam" id="PF00694"/>
    </source>
</evidence>
<keyword evidence="5 9" id="KW-0408">Iron</keyword>
<evidence type="ECO:0000256" key="5">
    <source>
        <dbReference type="ARBA" id="ARBA00023004"/>
    </source>
</evidence>
<dbReference type="InterPro" id="IPR006249">
    <property type="entry name" value="Aconitase/IRP2"/>
</dbReference>
<dbReference type="NCBIfam" id="NF009520">
    <property type="entry name" value="PRK12881.1"/>
    <property type="match status" value="1"/>
</dbReference>
<keyword evidence="7 9" id="KW-0456">Lyase</keyword>
<feature type="domain" description="Aconitase/3-isopropylmalate dehydratase large subunit alpha/beta/alpha" evidence="10">
    <location>
        <begin position="68"/>
        <end position="567"/>
    </location>
</feature>
<evidence type="ECO:0000256" key="2">
    <source>
        <dbReference type="ARBA" id="ARBA00004717"/>
    </source>
</evidence>
<dbReference type="FunFam" id="3.30.499.10:FF:000002">
    <property type="entry name" value="Aconitate hydratase"/>
    <property type="match status" value="1"/>
</dbReference>
<comment type="cofactor">
    <cofactor evidence="1">
        <name>[4Fe-4S] cluster</name>
        <dbReference type="ChEBI" id="CHEBI:49883"/>
    </cofactor>
</comment>
<sequence>MFDPAQMRSRIKVRDGEITYFSLPRLEQEGMADISHLPYSIRILLESSLRNYDDFIVKTEDIVRLANWNAASPDQKELAFFPGRVLLQDLTGVPAVVDLAALRSAMKAAGGDPQKINPLIPLDLVIDHSVHADVAGCPEAMTMNVDKEFERNQERYSFLKWGADSFANFRALPPATGIVHQINLEYLASVVMTKKVGDEVWAYPDSLIGTDSHTTMINGLGVVGWGVGGIEAEAVMLGQPYYLLPPKVVGVRLTGKLREGVTATDLVLTLTSLLRKHGVVGKFVEYFGDGVDSLTLPERAVVANMAPEYGATVGYFPVDKETIRYLRLTGREDLVELVETYTKAQGLFRDENSVVPTFSETLELDLNTIETCLAGPKKPQQLIKTNELKQKFSAILTAPVQDQGYGVPADLKDKKVAVTLNGKTSELEHGSLIIAAISSCTNTSCPEVMVGAGLLAQKAVAKGLTVPPFVKTSLAPGSQVVESYLKDADLLAPLEKLGFHIVGFGCTTCIGNSGPVDPQIAAAVKTEGMVLGAIISGNRNFEGRLHPSAKANFLASPALVIAYAIAGTVKIDLRTEPLGQDNEGHDVFLKDIWPDSEEIQSVISRSVRAEMFEANYADAMTRNQKWNGVSAPVGPLYVWEVDSTYIREPSFFENMPKEATAIEPIMGASVLILAGDGTTTDHISPAGSIQAGSPAAKYLEAHGVGPKEFNSYGSRRGNHEVMVRGTFANVRFRNLLVPDQEGGITRYLPTGEVMSIYDASMKYQETKTPLIVLAGKDYGMGSSRDWAAKGQYLLGIKAVIFESIERIHRSNIIGMGILPLQFRDGETAASLGLTGQETFDIAGLSDSLTPGQTVEVIARTHDGSSKAFETICRMDSAIEIEYFRHGGIMRYVLRQLLK</sequence>
<organism evidence="12 13">
    <name type="scientific">Candidatus Wirthbacteria bacterium CG2_30_54_11</name>
    <dbReference type="NCBI Taxonomy" id="1817892"/>
    <lineage>
        <taxon>Bacteria</taxon>
        <taxon>Candidatus Wirthbacteria</taxon>
    </lineage>
</organism>
<dbReference type="Proteomes" id="UP000183245">
    <property type="component" value="Unassembled WGS sequence"/>
</dbReference>
<comment type="pathway">
    <text evidence="2">Carbohydrate metabolism; tricarboxylic acid cycle; isocitrate from oxaloacetate: step 2/2.</text>
</comment>
<dbReference type="InterPro" id="IPR018136">
    <property type="entry name" value="Aconitase_4Fe-4S_BS"/>
</dbReference>
<dbReference type="InterPro" id="IPR036008">
    <property type="entry name" value="Aconitase_4Fe-4S_dom"/>
</dbReference>
<evidence type="ECO:0000256" key="1">
    <source>
        <dbReference type="ARBA" id="ARBA00001966"/>
    </source>
</evidence>
<dbReference type="EMBL" id="MNZT01000101">
    <property type="protein sequence ID" value="OIP95815.1"/>
    <property type="molecule type" value="Genomic_DNA"/>
</dbReference>
<dbReference type="InterPro" id="IPR015928">
    <property type="entry name" value="Aconitase/3IPM_dehydase_swvl"/>
</dbReference>
<comment type="caution">
    <text evidence="12">The sequence shown here is derived from an EMBL/GenBank/DDBJ whole genome shotgun (WGS) entry which is preliminary data.</text>
</comment>
<evidence type="ECO:0000256" key="6">
    <source>
        <dbReference type="ARBA" id="ARBA00023014"/>
    </source>
</evidence>
<gene>
    <name evidence="12" type="ORF">AUK40_05630</name>
</gene>
<evidence type="ECO:0000259" key="10">
    <source>
        <dbReference type="Pfam" id="PF00330"/>
    </source>
</evidence>
<dbReference type="SUPFAM" id="SSF53732">
    <property type="entry name" value="Aconitase iron-sulfur domain"/>
    <property type="match status" value="1"/>
</dbReference>
<dbReference type="STRING" id="1817892.AUK40_05630"/>
<accession>A0A1J5IRL6</accession>
<dbReference type="SUPFAM" id="SSF52016">
    <property type="entry name" value="LeuD/IlvD-like"/>
    <property type="match status" value="1"/>
</dbReference>
<keyword evidence="6 9" id="KW-0411">Iron-sulfur</keyword>
<dbReference type="PANTHER" id="PTHR11670">
    <property type="entry name" value="ACONITASE/IRON-RESPONSIVE ELEMENT FAMILY MEMBER"/>
    <property type="match status" value="1"/>
</dbReference>
<feature type="domain" description="Aconitase A/isopropylmalate dehydratase small subunit swivel" evidence="11">
    <location>
        <begin position="696"/>
        <end position="824"/>
    </location>
</feature>
<evidence type="ECO:0000256" key="3">
    <source>
        <dbReference type="ARBA" id="ARBA00007185"/>
    </source>
</evidence>
<evidence type="ECO:0000256" key="7">
    <source>
        <dbReference type="ARBA" id="ARBA00023239"/>
    </source>
</evidence>
<name>A0A1J5IRL6_9BACT</name>
<dbReference type="FunFam" id="3.30.499.10:FF:000005">
    <property type="entry name" value="cytoplasmic aconitate hydratase"/>
    <property type="match status" value="1"/>
</dbReference>
<dbReference type="Gene3D" id="6.10.190.10">
    <property type="match status" value="1"/>
</dbReference>
<dbReference type="InterPro" id="IPR015931">
    <property type="entry name" value="Acnase/IPM_dHydase_lsu_aba_1/3"/>
</dbReference>
<dbReference type="GO" id="GO:0003994">
    <property type="term" value="F:aconitate hydratase activity"/>
    <property type="evidence" value="ECO:0007669"/>
    <property type="project" value="UniProtKB-EC"/>
</dbReference>
<dbReference type="Pfam" id="PF00330">
    <property type="entry name" value="Aconitase"/>
    <property type="match status" value="1"/>
</dbReference>
<protein>
    <recommendedName>
        <fullName evidence="9">Aconitate hydratase</fullName>
        <shortName evidence="9">Aconitase</shortName>
        <ecNumber evidence="9">4.2.1.3</ecNumber>
    </recommendedName>
</protein>
<dbReference type="GO" id="GO:0051539">
    <property type="term" value="F:4 iron, 4 sulfur cluster binding"/>
    <property type="evidence" value="ECO:0007669"/>
    <property type="project" value="UniProtKB-KW"/>
</dbReference>
<evidence type="ECO:0000313" key="13">
    <source>
        <dbReference type="Proteomes" id="UP000183245"/>
    </source>
</evidence>
<dbReference type="InterPro" id="IPR001030">
    <property type="entry name" value="Acoase/IPM_deHydtase_lsu_aba"/>
</dbReference>
<keyword evidence="9" id="KW-0004">4Fe-4S</keyword>
<dbReference type="Pfam" id="PF00694">
    <property type="entry name" value="Aconitase_C"/>
    <property type="match status" value="1"/>
</dbReference>
<dbReference type="GO" id="GO:0019752">
    <property type="term" value="P:carboxylic acid metabolic process"/>
    <property type="evidence" value="ECO:0007669"/>
    <property type="project" value="UniProtKB-ARBA"/>
</dbReference>
<evidence type="ECO:0000256" key="4">
    <source>
        <dbReference type="ARBA" id="ARBA00022723"/>
    </source>
</evidence>
<dbReference type="CDD" id="cd01580">
    <property type="entry name" value="AcnA_IRP_Swivel"/>
    <property type="match status" value="1"/>
</dbReference>
<evidence type="ECO:0000313" key="12">
    <source>
        <dbReference type="EMBL" id="OIP95815.1"/>
    </source>
</evidence>
<evidence type="ECO:0000256" key="8">
    <source>
        <dbReference type="ARBA" id="ARBA00023501"/>
    </source>
</evidence>
<dbReference type="AlphaFoldDB" id="A0A1J5IRL6"/>
<dbReference type="NCBIfam" id="TIGR01341">
    <property type="entry name" value="aconitase_1"/>
    <property type="match status" value="1"/>
</dbReference>
<dbReference type="UniPathway" id="UPA00223">
    <property type="reaction ID" value="UER00718"/>
</dbReference>
<dbReference type="PRINTS" id="PR00415">
    <property type="entry name" value="ACONITASE"/>
</dbReference>
<dbReference type="FunFam" id="3.20.19.10:FF:000001">
    <property type="entry name" value="Aconitate hydratase"/>
    <property type="match status" value="1"/>
</dbReference>
<dbReference type="GO" id="GO:0006099">
    <property type="term" value="P:tricarboxylic acid cycle"/>
    <property type="evidence" value="ECO:0007669"/>
    <property type="project" value="UniProtKB-UniPathway"/>
</dbReference>
<comment type="similarity">
    <text evidence="3 9">Belongs to the aconitase/IPM isomerase family.</text>
</comment>
<keyword evidence="4" id="KW-0479">Metal-binding</keyword>
<dbReference type="EC" id="4.2.1.3" evidence="9"/>